<evidence type="ECO:0000313" key="3">
    <source>
        <dbReference type="Proteomes" id="UP001249240"/>
    </source>
</evidence>
<feature type="domain" description="HTH cro/C1-type" evidence="1">
    <location>
        <begin position="7"/>
        <end position="59"/>
    </location>
</feature>
<comment type="caution">
    <text evidence="2">The sequence shown here is derived from an EMBL/GenBank/DDBJ whole genome shotgun (WGS) entry which is preliminary data.</text>
</comment>
<dbReference type="InterPro" id="IPR010982">
    <property type="entry name" value="Lambda_DNA-bd_dom_sf"/>
</dbReference>
<dbReference type="PROSITE" id="PS50943">
    <property type="entry name" value="HTH_CROC1"/>
    <property type="match status" value="1"/>
</dbReference>
<dbReference type="Gene3D" id="1.10.260.40">
    <property type="entry name" value="lambda repressor-like DNA-binding domains"/>
    <property type="match status" value="1"/>
</dbReference>
<evidence type="ECO:0000259" key="1">
    <source>
        <dbReference type="PROSITE" id="PS50943"/>
    </source>
</evidence>
<dbReference type="SUPFAM" id="SSF47413">
    <property type="entry name" value="lambda repressor-like DNA-binding domains"/>
    <property type="match status" value="1"/>
</dbReference>
<sequence>MTIFDRIKKLAQKRGKTPKQIAMELGLGENLFYKWKKSSPTADKLQLVADYFHVSTDYLLGRTNNPNINDDELPKEFDIRDDTITMTYDGIALSESEKHVILAAARALVEQRDKNNEE</sequence>
<dbReference type="GO" id="GO:0003677">
    <property type="term" value="F:DNA binding"/>
    <property type="evidence" value="ECO:0007669"/>
    <property type="project" value="InterPro"/>
</dbReference>
<gene>
    <name evidence="2" type="ORF">P7D78_20380</name>
</gene>
<dbReference type="Proteomes" id="UP001249240">
    <property type="component" value="Unassembled WGS sequence"/>
</dbReference>
<dbReference type="SMART" id="SM00530">
    <property type="entry name" value="HTH_XRE"/>
    <property type="match status" value="1"/>
</dbReference>
<dbReference type="EMBL" id="JARPXM010000045">
    <property type="protein sequence ID" value="MDT2540466.1"/>
    <property type="molecule type" value="Genomic_DNA"/>
</dbReference>
<dbReference type="InterPro" id="IPR001387">
    <property type="entry name" value="Cro/C1-type_HTH"/>
</dbReference>
<protein>
    <submittedName>
        <fullName evidence="2">Helix-turn-helix transcriptional regulator</fullName>
    </submittedName>
</protein>
<dbReference type="RefSeq" id="WP_010745477.1">
    <property type="nucleotide sequence ID" value="NZ_BAAAXM010000052.1"/>
</dbReference>
<dbReference type="GeneID" id="67040938"/>
<organism evidence="2 3">
    <name type="scientific">Enterococcus raffinosus</name>
    <dbReference type="NCBI Taxonomy" id="71452"/>
    <lineage>
        <taxon>Bacteria</taxon>
        <taxon>Bacillati</taxon>
        <taxon>Bacillota</taxon>
        <taxon>Bacilli</taxon>
        <taxon>Lactobacillales</taxon>
        <taxon>Enterococcaceae</taxon>
        <taxon>Enterococcus</taxon>
    </lineage>
</organism>
<reference evidence="2" key="1">
    <citation type="submission" date="2023-03" db="EMBL/GenBank/DDBJ databases">
        <authorList>
            <person name="Shen W."/>
            <person name="Cai J."/>
        </authorList>
    </citation>
    <scope>NUCLEOTIDE SEQUENCE</scope>
    <source>
        <strain evidence="2">B646-2</strain>
    </source>
</reference>
<accession>A0AAW8T222</accession>
<dbReference type="CDD" id="cd00093">
    <property type="entry name" value="HTH_XRE"/>
    <property type="match status" value="1"/>
</dbReference>
<proteinExistence type="predicted"/>
<evidence type="ECO:0000313" key="2">
    <source>
        <dbReference type="EMBL" id="MDT2540466.1"/>
    </source>
</evidence>
<name>A0AAW8T222_9ENTE</name>
<dbReference type="AlphaFoldDB" id="A0AAW8T222"/>